<evidence type="ECO:0000256" key="1">
    <source>
        <dbReference type="ARBA" id="ARBA00004651"/>
    </source>
</evidence>
<dbReference type="RefSeq" id="WP_147161288.1">
    <property type="nucleotide sequence ID" value="NZ_BJYR01000032.1"/>
</dbReference>
<dbReference type="GO" id="GO:0006825">
    <property type="term" value="P:copper ion transport"/>
    <property type="evidence" value="ECO:0007669"/>
    <property type="project" value="InterPro"/>
</dbReference>
<evidence type="ECO:0000313" key="8">
    <source>
        <dbReference type="EMBL" id="GEO02044.1"/>
    </source>
</evidence>
<evidence type="ECO:0000256" key="4">
    <source>
        <dbReference type="ARBA" id="ARBA00022989"/>
    </source>
</evidence>
<evidence type="ECO:0000256" key="6">
    <source>
        <dbReference type="SAM" id="Phobius"/>
    </source>
</evidence>
<dbReference type="GO" id="GO:0005886">
    <property type="term" value="C:plasma membrane"/>
    <property type="evidence" value="ECO:0007669"/>
    <property type="project" value="UniProtKB-SubCell"/>
</dbReference>
<comment type="caution">
    <text evidence="8">The sequence shown here is derived from an EMBL/GenBank/DDBJ whole genome shotgun (WGS) entry which is preliminary data.</text>
</comment>
<reference evidence="8 9" key="1">
    <citation type="submission" date="2019-07" db="EMBL/GenBank/DDBJ databases">
        <title>Whole genome shotgun sequence of Novosphingobium sediminis NBRC 106119.</title>
        <authorList>
            <person name="Hosoyama A."/>
            <person name="Uohara A."/>
            <person name="Ohji S."/>
            <person name="Ichikawa N."/>
        </authorList>
    </citation>
    <scope>NUCLEOTIDE SEQUENCE [LARGE SCALE GENOMIC DNA]</scope>
    <source>
        <strain evidence="8 9">NBRC 106119</strain>
    </source>
</reference>
<feature type="transmembrane region" description="Helical" evidence="6">
    <location>
        <begin position="155"/>
        <end position="175"/>
    </location>
</feature>
<name>A0A512AQP8_9SPHN</name>
<feature type="domain" description="Copper resistance protein D" evidence="7">
    <location>
        <begin position="193"/>
        <end position="299"/>
    </location>
</feature>
<feature type="transmembrane region" description="Helical" evidence="6">
    <location>
        <begin position="117"/>
        <end position="135"/>
    </location>
</feature>
<dbReference type="InterPro" id="IPR008457">
    <property type="entry name" value="Cu-R_CopD_dom"/>
</dbReference>
<accession>A0A512AQP8</accession>
<feature type="transmembrane region" description="Helical" evidence="6">
    <location>
        <begin position="282"/>
        <end position="302"/>
    </location>
</feature>
<feature type="transmembrane region" description="Helical" evidence="6">
    <location>
        <begin position="12"/>
        <end position="31"/>
    </location>
</feature>
<keyword evidence="3 6" id="KW-0812">Transmembrane</keyword>
<sequence>MQSLVEPVLRFTQYALLLGLFGWSAFWILGLQSLHWLKFERQPVFFAILTALAAPVASSALMLISIAAMMGVSVVALDGPMIEMMIFGTDMGYAFIARTGLLVVALAFLLTIKRRVALVFAAGCFGSALLTLAWSGHAAASEGGVGLVHRLNNGIHLIGAGLWFGAIGWFLFLTFQCRQDPDGIRAQAVLKEMHAFAPLGVALVAVVAFTGTINSHLIFGVQNLAMTLYSSYGILLAMKLALVAAMVGFGAHHARVSRSASRRIEGVASGSARTFSALRRTLLAEFLLGIFVTGLVAVLGTMSPTLM</sequence>
<evidence type="ECO:0000256" key="2">
    <source>
        <dbReference type="ARBA" id="ARBA00022475"/>
    </source>
</evidence>
<evidence type="ECO:0000256" key="3">
    <source>
        <dbReference type="ARBA" id="ARBA00022692"/>
    </source>
</evidence>
<organism evidence="8 9">
    <name type="scientific">Novosphingobium sediminis</name>
    <dbReference type="NCBI Taxonomy" id="707214"/>
    <lineage>
        <taxon>Bacteria</taxon>
        <taxon>Pseudomonadati</taxon>
        <taxon>Pseudomonadota</taxon>
        <taxon>Alphaproteobacteria</taxon>
        <taxon>Sphingomonadales</taxon>
        <taxon>Sphingomonadaceae</taxon>
        <taxon>Novosphingobium</taxon>
    </lineage>
</organism>
<dbReference type="InterPro" id="IPR032694">
    <property type="entry name" value="CopC/D"/>
</dbReference>
<dbReference type="Proteomes" id="UP000321464">
    <property type="component" value="Unassembled WGS sequence"/>
</dbReference>
<evidence type="ECO:0000313" key="9">
    <source>
        <dbReference type="Proteomes" id="UP000321464"/>
    </source>
</evidence>
<evidence type="ECO:0000259" key="7">
    <source>
        <dbReference type="Pfam" id="PF05425"/>
    </source>
</evidence>
<feature type="transmembrane region" description="Helical" evidence="6">
    <location>
        <begin position="43"/>
        <end position="71"/>
    </location>
</feature>
<dbReference type="PANTHER" id="PTHR34820:SF4">
    <property type="entry name" value="INNER MEMBRANE PROTEIN YEBZ"/>
    <property type="match status" value="1"/>
</dbReference>
<feature type="transmembrane region" description="Helical" evidence="6">
    <location>
        <begin position="196"/>
        <end position="219"/>
    </location>
</feature>
<dbReference type="OrthoDB" id="6053803at2"/>
<dbReference type="EMBL" id="BJYR01000032">
    <property type="protein sequence ID" value="GEO02044.1"/>
    <property type="molecule type" value="Genomic_DNA"/>
</dbReference>
<dbReference type="AlphaFoldDB" id="A0A512AQP8"/>
<keyword evidence="2" id="KW-1003">Cell membrane</keyword>
<proteinExistence type="predicted"/>
<keyword evidence="5 6" id="KW-0472">Membrane</keyword>
<feature type="transmembrane region" description="Helical" evidence="6">
    <location>
        <begin position="91"/>
        <end position="110"/>
    </location>
</feature>
<feature type="transmembrane region" description="Helical" evidence="6">
    <location>
        <begin position="231"/>
        <end position="254"/>
    </location>
</feature>
<keyword evidence="4 6" id="KW-1133">Transmembrane helix</keyword>
<keyword evidence="9" id="KW-1185">Reference proteome</keyword>
<dbReference type="PANTHER" id="PTHR34820">
    <property type="entry name" value="INNER MEMBRANE PROTEIN YEBZ"/>
    <property type="match status" value="1"/>
</dbReference>
<gene>
    <name evidence="8" type="ORF">NSE01_38760</name>
</gene>
<dbReference type="Pfam" id="PF05425">
    <property type="entry name" value="CopD"/>
    <property type="match status" value="1"/>
</dbReference>
<evidence type="ECO:0000256" key="5">
    <source>
        <dbReference type="ARBA" id="ARBA00023136"/>
    </source>
</evidence>
<comment type="subcellular location">
    <subcellularLocation>
        <location evidence="1">Cell membrane</location>
        <topology evidence="1">Multi-pass membrane protein</topology>
    </subcellularLocation>
</comment>
<protein>
    <recommendedName>
        <fullName evidence="7">Copper resistance protein D domain-containing protein</fullName>
    </recommendedName>
</protein>